<dbReference type="AlphaFoldDB" id="A0AAX3W6W9"/>
<organism evidence="2 3">
    <name type="scientific">Mammaliicoccus lentus</name>
    <name type="common">Staphylococcus lentus</name>
    <dbReference type="NCBI Taxonomy" id="42858"/>
    <lineage>
        <taxon>Bacteria</taxon>
        <taxon>Bacillati</taxon>
        <taxon>Bacillota</taxon>
        <taxon>Bacilli</taxon>
        <taxon>Bacillales</taxon>
        <taxon>Staphylococcaceae</taxon>
        <taxon>Mammaliicoccus</taxon>
    </lineage>
</organism>
<protein>
    <submittedName>
        <fullName evidence="2">DUF5068 domain-containing protein</fullName>
    </submittedName>
</protein>
<reference evidence="2" key="1">
    <citation type="journal article" date="2023" name="Antibiotics">
        <title>Prevalence and Molecular Characterization of Methicillin-Resistant Staphylococci (MRS) and Mammaliicocci (MRM) in Dromedary Camels from Algeria: First Detection of SCCmec-mecC Hybrid in Methicillin-Resistant Mammaliicoccus lentus.</title>
        <authorList>
            <person name="Belhout C."/>
            <person name="Boyen F."/>
            <person name="Vereecke N."/>
            <person name="Theuns S."/>
            <person name="Taibi N."/>
            <person name="Stegger M."/>
            <person name="de la Fe-Rodriguez P.Y."/>
            <person name="Bouayad L."/>
            <person name="Elgroud R."/>
            <person name="Butaye P."/>
        </authorList>
    </citation>
    <scope>NUCLEOTIDE SEQUENCE</scope>
    <source>
        <strain evidence="2">7048</strain>
    </source>
</reference>
<evidence type="ECO:0000256" key="1">
    <source>
        <dbReference type="SAM" id="MobiDB-lite"/>
    </source>
</evidence>
<dbReference type="InterPro" id="IPR031888">
    <property type="entry name" value="DUF5068"/>
</dbReference>
<evidence type="ECO:0000313" key="2">
    <source>
        <dbReference type="EMBL" id="WHI60666.1"/>
    </source>
</evidence>
<sequence length="285" mass="32857">MKKAFLLMVMTTVILAACGKDNEQEDLEKEIKSLEQSSSDYKKDKEKLKKENDKLKENIKEKEEKLKKIEDELGEKDNSSDNEKSDDESKDSKEDKAKQTSSKKSKNDEKMFPNTIRTSTNGDVELVNDLQDQNFHFEDSGMKVDVDHLQIFQVNNMPEGQVLLFNGAKDGYVIIYEVMTENTTEQKLYYDNAASIKNGDRNQRSDYASFIPDSHNEKYMKKSKENIDEYQPKEQTKSLKSIPISTEMYQSIKDKKATFDIQGGVSKTRSYDHASEKVKSFELNI</sequence>
<accession>A0AAX3W6W9</accession>
<name>A0AAX3W6W9_MAMLE</name>
<dbReference type="RefSeq" id="WP_218729410.1">
    <property type="nucleotide sequence ID" value="NZ_CP118848.1"/>
</dbReference>
<gene>
    <name evidence="2" type="ORF">PYH69_03285</name>
</gene>
<dbReference type="PROSITE" id="PS51257">
    <property type="entry name" value="PROKAR_LIPOPROTEIN"/>
    <property type="match status" value="1"/>
</dbReference>
<dbReference type="Pfam" id="PF16781">
    <property type="entry name" value="DUF5068"/>
    <property type="match status" value="1"/>
</dbReference>
<dbReference type="EMBL" id="CP118848">
    <property type="protein sequence ID" value="WHI60666.1"/>
    <property type="molecule type" value="Genomic_DNA"/>
</dbReference>
<dbReference type="Proteomes" id="UP001223261">
    <property type="component" value="Chromosome"/>
</dbReference>
<proteinExistence type="predicted"/>
<feature type="compositionally biased region" description="Basic and acidic residues" evidence="1">
    <location>
        <begin position="40"/>
        <end position="83"/>
    </location>
</feature>
<evidence type="ECO:0000313" key="3">
    <source>
        <dbReference type="Proteomes" id="UP001223261"/>
    </source>
</evidence>
<feature type="region of interest" description="Disordered" evidence="1">
    <location>
        <begin position="19"/>
        <end position="119"/>
    </location>
</feature>
<dbReference type="NCBIfam" id="NF047408">
    <property type="entry name" value="SA0632_fam_LP"/>
    <property type="match status" value="1"/>
</dbReference>